<evidence type="ECO:0000313" key="6">
    <source>
        <dbReference type="Proteomes" id="UP000411588"/>
    </source>
</evidence>
<organism evidence="2">
    <name type="scientific">Clostridioides difficile</name>
    <name type="common">Peptoclostridium difficile</name>
    <dbReference type="NCBI Taxonomy" id="1496"/>
    <lineage>
        <taxon>Bacteria</taxon>
        <taxon>Bacillati</taxon>
        <taxon>Bacillota</taxon>
        <taxon>Clostridia</taxon>
        <taxon>Peptostreptococcales</taxon>
        <taxon>Peptostreptococcaceae</taxon>
        <taxon>Clostridioides</taxon>
    </lineage>
</organism>
<evidence type="ECO:0008006" key="7">
    <source>
        <dbReference type="Google" id="ProtNLM"/>
    </source>
</evidence>
<gene>
    <name evidence="2" type="ORF">BN1096_680005</name>
    <name evidence="1" type="ORF">BN1097_1190006</name>
    <name evidence="4" type="ORF">SAMEA1402399_02633</name>
    <name evidence="3" type="ORF">SAMEA3375112_03713</name>
</gene>
<dbReference type="Proteomes" id="UP000411588">
    <property type="component" value="Unassembled WGS sequence"/>
</dbReference>
<evidence type="ECO:0000313" key="3">
    <source>
        <dbReference type="EMBL" id="SJT10677.1"/>
    </source>
</evidence>
<accession>A0A069AJ76</accession>
<evidence type="ECO:0000313" key="2">
    <source>
        <dbReference type="EMBL" id="CDS88272.1"/>
    </source>
</evidence>
<dbReference type="AlphaFoldDB" id="A0A069AJ76"/>
<dbReference type="RefSeq" id="WP_021364195.1">
    <property type="nucleotide sequence ID" value="NZ_AP031492.1"/>
</dbReference>
<dbReference type="GO" id="GO:0006355">
    <property type="term" value="P:regulation of DNA-templated transcription"/>
    <property type="evidence" value="ECO:0007669"/>
    <property type="project" value="InterPro"/>
</dbReference>
<name>A0A069AJ76_CLODI</name>
<dbReference type="SUPFAM" id="SSF47598">
    <property type="entry name" value="Ribbon-helix-helix"/>
    <property type="match status" value="1"/>
</dbReference>
<dbReference type="EMBL" id="CAADAN010000010">
    <property type="protein sequence ID" value="VFD33571.1"/>
    <property type="molecule type" value="Genomic_DNA"/>
</dbReference>
<protein>
    <recommendedName>
        <fullName evidence="7">Arc family DNA-binding protein</fullName>
    </recommendedName>
</protein>
<evidence type="ECO:0000313" key="1">
    <source>
        <dbReference type="EMBL" id="CDS82862.1"/>
    </source>
</evidence>
<proteinExistence type="predicted"/>
<dbReference type="EMBL" id="LK932324">
    <property type="protein sequence ID" value="CDS82862.1"/>
    <property type="molecule type" value="Genomic_DNA"/>
</dbReference>
<dbReference type="EMBL" id="FUPS01000016">
    <property type="protein sequence ID" value="SJT10677.1"/>
    <property type="molecule type" value="Genomic_DNA"/>
</dbReference>
<dbReference type="InterPro" id="IPR010985">
    <property type="entry name" value="Ribbon_hlx_hlx"/>
</dbReference>
<evidence type="ECO:0000313" key="4">
    <source>
        <dbReference type="EMBL" id="VFD33571.1"/>
    </source>
</evidence>
<evidence type="ECO:0000313" key="5">
    <source>
        <dbReference type="Proteomes" id="UP000189137"/>
    </source>
</evidence>
<sequence length="56" mass="6617">MEKVRMTVRLVPKLNQYVQNIAKECGKSKNSIIVDACWEFIEKIKKENKFNVESEE</sequence>
<reference evidence="2" key="1">
    <citation type="submission" date="2014-07" db="EMBL/GenBank/DDBJ databases">
        <authorList>
            <person name="Monot Marc"/>
        </authorList>
    </citation>
    <scope>NUCLEOTIDE SEQUENCE</scope>
    <source>
        <strain evidence="1">7032994</strain>
    </source>
</reference>
<reference evidence="3 5" key="2">
    <citation type="submission" date="2017-02" db="EMBL/GenBank/DDBJ databases">
        <authorList>
            <consortium name="Pathogen Informatics"/>
        </authorList>
    </citation>
    <scope>NUCLEOTIDE SEQUENCE [LARGE SCALE GENOMIC DNA]</scope>
    <source>
        <strain evidence="4">Clo34</strain>
        <strain evidence="6">clo34</strain>
        <strain evidence="3 5">VRECD0157</strain>
    </source>
</reference>
<dbReference type="Proteomes" id="UP000189137">
    <property type="component" value="Unassembled WGS sequence"/>
</dbReference>
<dbReference type="EMBL" id="LK932522">
    <property type="protein sequence ID" value="CDS88272.1"/>
    <property type="molecule type" value="Genomic_DNA"/>
</dbReference>